<dbReference type="AlphaFoldDB" id="A0AAD9NE46"/>
<gene>
    <name evidence="1" type="ORF">LSH36_57g00046</name>
</gene>
<protein>
    <submittedName>
        <fullName evidence="1">Uncharacterized protein</fullName>
    </submittedName>
</protein>
<dbReference type="Proteomes" id="UP001208570">
    <property type="component" value="Unassembled WGS sequence"/>
</dbReference>
<proteinExistence type="predicted"/>
<keyword evidence="2" id="KW-1185">Reference proteome</keyword>
<name>A0AAD9NE46_9ANNE</name>
<organism evidence="1 2">
    <name type="scientific">Paralvinella palmiformis</name>
    <dbReference type="NCBI Taxonomy" id="53620"/>
    <lineage>
        <taxon>Eukaryota</taxon>
        <taxon>Metazoa</taxon>
        <taxon>Spiralia</taxon>
        <taxon>Lophotrochozoa</taxon>
        <taxon>Annelida</taxon>
        <taxon>Polychaeta</taxon>
        <taxon>Sedentaria</taxon>
        <taxon>Canalipalpata</taxon>
        <taxon>Terebellida</taxon>
        <taxon>Terebelliformia</taxon>
        <taxon>Alvinellidae</taxon>
        <taxon>Paralvinella</taxon>
    </lineage>
</organism>
<dbReference type="EMBL" id="JAODUP010000057">
    <property type="protein sequence ID" value="KAK2164921.1"/>
    <property type="molecule type" value="Genomic_DNA"/>
</dbReference>
<sequence>MRRPSRALVRASPARRNGCHLRQYSVIVDEQLAAERSGPYIRLCDIRKNCYASALSDCIRRWPTAVPFRVPDNGSYIRNDHSQPKGIQSLAMSHSGGAPATSGGTATTHCAMFLLHLGLTFLVSGAHTQDNSTGSITYHQERALRAGGSANNDNQLEQGIEEAFQSNTLHLREHITFDIPVGRNTVCLQLDRNPRIPASLPIYLGTSEYSHIQLDNRDVEDFSVYQDPTNKASFLLWSTNKTEDSWNQNGIRGVFEIDQQFYSVESVTNDGDMMMSDNLEIGQTNQVMVNGLRMSLNKVDNTLPNDIARVVNETLLRSAEAASDAKLNPTDGHRGKRSFRNYEVELFLIIDYSVFKKWEKMSNQFYYDQRENDAIDNIRFYFAHVLNGMDLRYRAVREYDFEVTIRPVGIYIAKTREASYWTEFYPFKEGRHFRRGISGVGRARRLD</sequence>
<evidence type="ECO:0000313" key="2">
    <source>
        <dbReference type="Proteomes" id="UP001208570"/>
    </source>
</evidence>
<comment type="caution">
    <text evidence="1">The sequence shown here is derived from an EMBL/GenBank/DDBJ whole genome shotgun (WGS) entry which is preliminary data.</text>
</comment>
<evidence type="ECO:0000313" key="1">
    <source>
        <dbReference type="EMBL" id="KAK2164921.1"/>
    </source>
</evidence>
<accession>A0AAD9NE46</accession>
<reference evidence="1" key="1">
    <citation type="journal article" date="2023" name="Mol. Biol. Evol.">
        <title>Third-Generation Sequencing Reveals the Adaptive Role of the Epigenome in Three Deep-Sea Polychaetes.</title>
        <authorList>
            <person name="Perez M."/>
            <person name="Aroh O."/>
            <person name="Sun Y."/>
            <person name="Lan Y."/>
            <person name="Juniper S.K."/>
            <person name="Young C.R."/>
            <person name="Angers B."/>
            <person name="Qian P.Y."/>
        </authorList>
    </citation>
    <scope>NUCLEOTIDE SEQUENCE</scope>
    <source>
        <strain evidence="1">P08H-3</strain>
    </source>
</reference>